<sequence length="102" mass="12186">MLKKYGIEYFTFEKANEDQVIRFFHVNQKINQELKNIFNVKLQEPKYSCYNSSHFSNFFYNPNMDKEIFCKNKWIDCSNINSRISSLHLPTENTALGTINFN</sequence>
<dbReference type="GeneID" id="90540517"/>
<dbReference type="RefSeq" id="XP_065328853.1">
    <property type="nucleotide sequence ID" value="XM_065472781.1"/>
</dbReference>
<dbReference type="Proteomes" id="UP001334084">
    <property type="component" value="Chromosome 2"/>
</dbReference>
<name>A0AAX4J9V1_9MICR</name>
<dbReference type="KEGG" id="vnx:VNE69_02227"/>
<gene>
    <name evidence="1" type="ORF">VNE69_02227</name>
</gene>
<keyword evidence="2" id="KW-1185">Reference proteome</keyword>
<evidence type="ECO:0000313" key="2">
    <source>
        <dbReference type="Proteomes" id="UP001334084"/>
    </source>
</evidence>
<organism evidence="1 2">
    <name type="scientific">Vairimorpha necatrix</name>
    <dbReference type="NCBI Taxonomy" id="6039"/>
    <lineage>
        <taxon>Eukaryota</taxon>
        <taxon>Fungi</taxon>
        <taxon>Fungi incertae sedis</taxon>
        <taxon>Microsporidia</taxon>
        <taxon>Nosematidae</taxon>
        <taxon>Vairimorpha</taxon>
    </lineage>
</organism>
<dbReference type="AlphaFoldDB" id="A0AAX4J9V1"/>
<evidence type="ECO:0000313" key="1">
    <source>
        <dbReference type="EMBL" id="WUR02708.1"/>
    </source>
</evidence>
<dbReference type="EMBL" id="CP142727">
    <property type="protein sequence ID" value="WUR02708.1"/>
    <property type="molecule type" value="Genomic_DNA"/>
</dbReference>
<proteinExistence type="predicted"/>
<reference evidence="1" key="1">
    <citation type="journal article" date="2024" name="BMC Genomics">
        <title>Functional annotation of a divergent genome using sequence and structure-based similarity.</title>
        <authorList>
            <person name="Svedberg D."/>
            <person name="Winiger R.R."/>
            <person name="Berg A."/>
            <person name="Sharma H."/>
            <person name="Tellgren-Roth C."/>
            <person name="Debrunner-Vossbrinck B.A."/>
            <person name="Vossbrinck C.R."/>
            <person name="Barandun J."/>
        </authorList>
    </citation>
    <scope>NUCLEOTIDE SEQUENCE</scope>
    <source>
        <strain evidence="1">Illinois isolate</strain>
    </source>
</reference>
<protein>
    <submittedName>
        <fullName evidence="1">Uncharacterized protein</fullName>
    </submittedName>
</protein>
<accession>A0AAX4J9V1</accession>